<evidence type="ECO:0000313" key="11">
    <source>
        <dbReference type="EMBL" id="ELR16403.1"/>
    </source>
</evidence>
<dbReference type="InterPro" id="IPR027417">
    <property type="entry name" value="P-loop_NTPase"/>
</dbReference>
<keyword evidence="4" id="KW-0547">Nucleotide-binding</keyword>
<feature type="transmembrane region" description="Helical" evidence="9">
    <location>
        <begin position="496"/>
        <end position="514"/>
    </location>
</feature>
<evidence type="ECO:0000256" key="5">
    <source>
        <dbReference type="ARBA" id="ARBA00022840"/>
    </source>
</evidence>
<feature type="compositionally biased region" description="Low complexity" evidence="8">
    <location>
        <begin position="441"/>
        <end position="454"/>
    </location>
</feature>
<dbReference type="InterPro" id="IPR013525">
    <property type="entry name" value="ABC2_TM"/>
</dbReference>
<dbReference type="GO" id="GO:0140359">
    <property type="term" value="F:ABC-type transporter activity"/>
    <property type="evidence" value="ECO:0007669"/>
    <property type="project" value="InterPro"/>
</dbReference>
<dbReference type="CDD" id="cd03232">
    <property type="entry name" value="ABCG_PDR_domain2"/>
    <property type="match status" value="1"/>
</dbReference>
<dbReference type="SMART" id="SM00382">
    <property type="entry name" value="AAA"/>
    <property type="match status" value="2"/>
</dbReference>
<dbReference type="GO" id="GO:0016020">
    <property type="term" value="C:membrane"/>
    <property type="evidence" value="ECO:0007669"/>
    <property type="project" value="UniProtKB-SubCell"/>
</dbReference>
<feature type="region of interest" description="Disordered" evidence="8">
    <location>
        <begin position="441"/>
        <end position="465"/>
    </location>
</feature>
<keyword evidence="12" id="KW-1185">Reference proteome</keyword>
<comment type="subcellular location">
    <subcellularLocation>
        <location evidence="1">Membrane</location>
        <topology evidence="1">Multi-pass membrane protein</topology>
    </subcellularLocation>
</comment>
<dbReference type="PROSITE" id="PS50893">
    <property type="entry name" value="ABC_TRANSPORTER_2"/>
    <property type="match status" value="2"/>
</dbReference>
<feature type="region of interest" description="Disordered" evidence="8">
    <location>
        <begin position="1040"/>
        <end position="1059"/>
    </location>
</feature>
<dbReference type="GO" id="GO:0016887">
    <property type="term" value="F:ATP hydrolysis activity"/>
    <property type="evidence" value="ECO:0007669"/>
    <property type="project" value="InterPro"/>
</dbReference>
<dbReference type="Pfam" id="PF01061">
    <property type="entry name" value="ABC2_membrane"/>
    <property type="match status" value="2"/>
</dbReference>
<dbReference type="OMA" id="QILWGEK"/>
<dbReference type="InterPro" id="IPR003439">
    <property type="entry name" value="ABC_transporter-like_ATP-bd"/>
</dbReference>
<dbReference type="InterPro" id="IPR034003">
    <property type="entry name" value="ABCG_PDR_2"/>
</dbReference>
<feature type="transmembrane region" description="Helical" evidence="9">
    <location>
        <begin position="598"/>
        <end position="615"/>
    </location>
</feature>
<dbReference type="KEGG" id="acan:ACA1_352460"/>
<feature type="transmembrane region" description="Helical" evidence="9">
    <location>
        <begin position="1386"/>
        <end position="1406"/>
    </location>
</feature>
<evidence type="ECO:0000256" key="6">
    <source>
        <dbReference type="ARBA" id="ARBA00022989"/>
    </source>
</evidence>
<dbReference type="EMBL" id="KB007999">
    <property type="protein sequence ID" value="ELR16403.1"/>
    <property type="molecule type" value="Genomic_DNA"/>
</dbReference>
<dbReference type="OrthoDB" id="66620at2759"/>
<dbReference type="Pfam" id="PF00005">
    <property type="entry name" value="ABC_tran"/>
    <property type="match status" value="2"/>
</dbReference>
<feature type="transmembrane region" description="Helical" evidence="9">
    <location>
        <begin position="1282"/>
        <end position="1304"/>
    </location>
</feature>
<evidence type="ECO:0000256" key="4">
    <source>
        <dbReference type="ARBA" id="ARBA00022741"/>
    </source>
</evidence>
<dbReference type="InterPro" id="IPR017871">
    <property type="entry name" value="ABC_transporter-like_CS"/>
</dbReference>
<feature type="transmembrane region" description="Helical" evidence="9">
    <location>
        <begin position="1218"/>
        <end position="1243"/>
    </location>
</feature>
<feature type="transmembrane region" description="Helical" evidence="9">
    <location>
        <begin position="636"/>
        <end position="657"/>
    </location>
</feature>
<accession>L8GUU9</accession>
<evidence type="ECO:0000256" key="3">
    <source>
        <dbReference type="ARBA" id="ARBA00022692"/>
    </source>
</evidence>
<dbReference type="Proteomes" id="UP000011083">
    <property type="component" value="Unassembled WGS sequence"/>
</dbReference>
<keyword evidence="7 9" id="KW-0472">Membrane</keyword>
<dbReference type="VEuPathDB" id="AmoebaDB:ACA1_352460"/>
<feature type="domain" description="ABC transporter" evidence="10">
    <location>
        <begin position="120"/>
        <end position="367"/>
    </location>
</feature>
<feature type="domain" description="ABC transporter" evidence="10">
    <location>
        <begin position="775"/>
        <end position="1012"/>
    </location>
</feature>
<dbReference type="RefSeq" id="XP_004338416.1">
    <property type="nucleotide sequence ID" value="XM_004338368.1"/>
</dbReference>
<feature type="region of interest" description="Disordered" evidence="8">
    <location>
        <begin position="1"/>
        <end position="42"/>
    </location>
</feature>
<protein>
    <submittedName>
        <fullName evidence="11">ABC2 type transporter superfamily protein</fullName>
    </submittedName>
</protein>
<dbReference type="GeneID" id="14917091"/>
<feature type="transmembrane region" description="Helical" evidence="9">
    <location>
        <begin position="567"/>
        <end position="592"/>
    </location>
</feature>
<gene>
    <name evidence="11" type="ORF">ACA1_352460</name>
</gene>
<organism evidence="11 12">
    <name type="scientific">Acanthamoeba castellanii (strain ATCC 30010 / Neff)</name>
    <dbReference type="NCBI Taxonomy" id="1257118"/>
    <lineage>
        <taxon>Eukaryota</taxon>
        <taxon>Amoebozoa</taxon>
        <taxon>Discosea</taxon>
        <taxon>Longamoebia</taxon>
        <taxon>Centramoebida</taxon>
        <taxon>Acanthamoebidae</taxon>
        <taxon>Acanthamoeba</taxon>
    </lineage>
</organism>
<reference evidence="11 12" key="1">
    <citation type="journal article" date="2013" name="Genome Biol.">
        <title>Genome of Acanthamoeba castellanii highlights extensive lateral gene transfer and early evolution of tyrosine kinase signaling.</title>
        <authorList>
            <person name="Clarke M."/>
            <person name="Lohan A.J."/>
            <person name="Liu B."/>
            <person name="Lagkouvardos I."/>
            <person name="Roy S."/>
            <person name="Zafar N."/>
            <person name="Bertelli C."/>
            <person name="Schilde C."/>
            <person name="Kianianmomeni A."/>
            <person name="Burglin T.R."/>
            <person name="Frech C."/>
            <person name="Turcotte B."/>
            <person name="Kopec K.O."/>
            <person name="Synnott J.M."/>
            <person name="Choo C."/>
            <person name="Paponov I."/>
            <person name="Finkler A."/>
            <person name="Soon Heng Tan C."/>
            <person name="Hutchins A.P."/>
            <person name="Weinmeier T."/>
            <person name="Rattei T."/>
            <person name="Chu J.S."/>
            <person name="Gimenez G."/>
            <person name="Irimia M."/>
            <person name="Rigden D.J."/>
            <person name="Fitzpatrick D.A."/>
            <person name="Lorenzo-Morales J."/>
            <person name="Bateman A."/>
            <person name="Chiu C.H."/>
            <person name="Tang P."/>
            <person name="Hegemann P."/>
            <person name="Fromm H."/>
            <person name="Raoult D."/>
            <person name="Greub G."/>
            <person name="Miranda-Saavedra D."/>
            <person name="Chen N."/>
            <person name="Nash P."/>
            <person name="Ginger M.L."/>
            <person name="Horn M."/>
            <person name="Schaap P."/>
            <person name="Caler L."/>
            <person name="Loftus B."/>
        </authorList>
    </citation>
    <scope>NUCLEOTIDE SEQUENCE [LARGE SCALE GENOMIC DNA]</scope>
    <source>
        <strain evidence="11 12">Neff</strain>
    </source>
</reference>
<dbReference type="Gene3D" id="3.40.50.300">
    <property type="entry name" value="P-loop containing nucleotide triphosphate hydrolases"/>
    <property type="match status" value="2"/>
</dbReference>
<dbReference type="InterPro" id="IPR003593">
    <property type="entry name" value="AAA+_ATPase"/>
</dbReference>
<feature type="transmembrane region" description="Helical" evidence="9">
    <location>
        <begin position="526"/>
        <end position="546"/>
    </location>
</feature>
<name>L8GUU9_ACACF</name>
<evidence type="ECO:0000313" key="12">
    <source>
        <dbReference type="Proteomes" id="UP000011083"/>
    </source>
</evidence>
<keyword evidence="2" id="KW-0813">Transport</keyword>
<evidence type="ECO:0000256" key="2">
    <source>
        <dbReference type="ARBA" id="ARBA00022448"/>
    </source>
</evidence>
<proteinExistence type="predicted"/>
<keyword evidence="3 9" id="KW-0812">Transmembrane</keyword>
<sequence length="1411" mass="158168">MSSEDRLKLRTSDNGPEESSTSSRTIERDSEDSFSLPASDNLRPGLDDIDLNSYVVWWQDEEDNQLRIKVGDDTVLLKDHLREQKGISAPDYRPIEVVVSHLTCTVKAPPPRQKQLTVGTQLNIVAKVKEKKEELDLLHDVNFYLKPGEMTLLLGAPGCGKSTLLKLLAGNLPHGDKKGTLLFNGQDPSQGNYKRSISFVPQSDTHIAQLTVKETLRFSADCQMAPWVERADRARRVDTVLQVLGLSHRANTVVGDALLRGVSGGEKKRVTIGVEAVKDSSIFLLDEPTTGLDSSASYDCLRRKVLRTVRLLADMKATVLASLLQPSYEVFNLFDNVLILTHGKVAFFGTRQEALDHFASLGYSNIENTNPAEFLQEVADSGAGFVANPGKYRPDARALDDEEQGYQDDFHWLTSDEFVDAYHKSPYYENTLKYIEKSTSTSSSSSDVKLSSSDPALEGGHHEPEYPTSGLKQFYLLTKRAFTKEWRDMETNRSRIVSALFLSLVLGTLFLRIGNHQDDARTKLGLVFTIMAYFSFSSLNALPNIIADRAVYYYQRDTRYYSPLPYILSNILAEIPMTVIETLIYCCITYWMTGLNSAGDRFIYFVLICGAYYFMTRAFNRFIACISPDLVSAQGISPVFTALSILFGGYIITRIYGFQGLVANEFWGETYWCNQACQITSGTDYAVNQFDVWNYSWIKWVFLAVVICYWFIWNTLAFLALHDPPPAQRMKEKESTGEELAEVNIQQIKQEAAHKKNNKKGRSNDLEAAEPGAYLSWRNLNYSVFVRDKLKKKELQLLHDVSGYVKPGMMLALMGSSGAGKSTLLDVLARRKTGGKITGEILINGRKADSQLNRIIGYVEQQDIHNPTQTVLEALEFSATEQKRQYARSLLTILGLEKQADMVIGNNAQDGISADQRKRVTMGVEMAADPAILFLDEPTSGLDSFGAERVMKAVKNIAARGTPVVCTIHQPSATLFAMFTHLLLLKKGGYTTYFGPIGDRPGDCSVMLDYFAGALGREIKPFQNPAEFILEVTGSGISNKSEKKTTVEGEEDSEPVSLKSADQDQDVAVAAFRASSYFKDTQDALERGIYTREGEQTDSSGRLRKKWKQMKAKMQGRYSTPFYVQLKELLVRSFVQYWRTPPDFIAKIMSPLVLGVIMGLLFLQIDNDQEGATQRAAAIYFSLIICNLISFALIARVITDRAVFYRENTSRTYNSMAYAITMTVVEYPFALVATVLYIIPFYFIAGLQYDAGKFWIFFAVLLLNFLITFALVQALSLLAPNFVLASTFCAVAFTLFAIFSGFLISRDNIPPWWIWAHYLDINMYPLELLVANEMDGLKLHCADSEYLQVPISGTPGATKAFCPMNAGEDFLDSVDFDKDNMLRDGLVFLGFYIAFLVGIVLLIKFVKHQKR</sequence>
<evidence type="ECO:0000256" key="9">
    <source>
        <dbReference type="SAM" id="Phobius"/>
    </source>
</evidence>
<feature type="transmembrane region" description="Helical" evidence="9">
    <location>
        <begin position="1255"/>
        <end position="1275"/>
    </location>
</feature>
<dbReference type="GO" id="GO:0005524">
    <property type="term" value="F:ATP binding"/>
    <property type="evidence" value="ECO:0007669"/>
    <property type="project" value="UniProtKB-KW"/>
</dbReference>
<dbReference type="SUPFAM" id="SSF52540">
    <property type="entry name" value="P-loop containing nucleoside triphosphate hydrolases"/>
    <property type="match status" value="2"/>
</dbReference>
<dbReference type="PANTHER" id="PTHR19241">
    <property type="entry name" value="ATP-BINDING CASSETTE TRANSPORTER"/>
    <property type="match status" value="1"/>
</dbReference>
<dbReference type="PROSITE" id="PS00211">
    <property type="entry name" value="ABC_TRANSPORTER_1"/>
    <property type="match status" value="1"/>
</dbReference>
<evidence type="ECO:0000256" key="8">
    <source>
        <dbReference type="SAM" id="MobiDB-lite"/>
    </source>
</evidence>
<feature type="transmembrane region" description="Helical" evidence="9">
    <location>
        <begin position="697"/>
        <end position="721"/>
    </location>
</feature>
<feature type="transmembrane region" description="Helical" evidence="9">
    <location>
        <begin position="1177"/>
        <end position="1198"/>
    </location>
</feature>
<evidence type="ECO:0000259" key="10">
    <source>
        <dbReference type="PROSITE" id="PS50893"/>
    </source>
</evidence>
<feature type="transmembrane region" description="Helical" evidence="9">
    <location>
        <begin position="1144"/>
        <end position="1165"/>
    </location>
</feature>
<evidence type="ECO:0000256" key="1">
    <source>
        <dbReference type="ARBA" id="ARBA00004141"/>
    </source>
</evidence>
<evidence type="ECO:0000256" key="7">
    <source>
        <dbReference type="ARBA" id="ARBA00023136"/>
    </source>
</evidence>
<keyword evidence="6 9" id="KW-1133">Transmembrane helix</keyword>
<keyword evidence="5" id="KW-0067">ATP-binding</keyword>
<feature type="compositionally biased region" description="Basic and acidic residues" evidence="8">
    <location>
        <begin position="1"/>
        <end position="11"/>
    </location>
</feature>